<name>A0A6V7LLS2_9HYME</name>
<protein>
    <recommendedName>
        <fullName evidence="2">Endonuclease/exonuclease/phosphatase domain-containing protein</fullName>
    </recommendedName>
</protein>
<accession>A0A6V7LLS2</accession>
<dbReference type="AlphaFoldDB" id="A0A6V7LLS2"/>
<organism evidence="1">
    <name type="scientific">Bracon brevicornis</name>
    <dbReference type="NCBI Taxonomy" id="1563983"/>
    <lineage>
        <taxon>Eukaryota</taxon>
        <taxon>Metazoa</taxon>
        <taxon>Ecdysozoa</taxon>
        <taxon>Arthropoda</taxon>
        <taxon>Hexapoda</taxon>
        <taxon>Insecta</taxon>
        <taxon>Pterygota</taxon>
        <taxon>Neoptera</taxon>
        <taxon>Endopterygota</taxon>
        <taxon>Hymenoptera</taxon>
        <taxon>Apocrita</taxon>
        <taxon>Ichneumonoidea</taxon>
        <taxon>Braconidae</taxon>
        <taxon>Braconinae</taxon>
        <taxon>Bracon</taxon>
    </lineage>
</organism>
<dbReference type="SUPFAM" id="SSF56219">
    <property type="entry name" value="DNase I-like"/>
    <property type="match status" value="1"/>
</dbReference>
<reference evidence="1" key="1">
    <citation type="submission" date="2020-07" db="EMBL/GenBank/DDBJ databases">
        <authorList>
            <person name="Ferguson B K."/>
        </authorList>
    </citation>
    <scope>NUCLEOTIDE SEQUENCE</scope>
    <source>
        <strain evidence="1">L06</strain>
    </source>
</reference>
<evidence type="ECO:0000313" key="1">
    <source>
        <dbReference type="EMBL" id="CAD1577202.1"/>
    </source>
</evidence>
<proteinExistence type="predicted"/>
<sequence>MPPSMTLEGFEVVLDHLVDVARGRSAVAIAGEFSTWAVEWGSEGTKKGGRVLSETHFGLDLTLLNDGQKSTFIRG</sequence>
<dbReference type="InterPro" id="IPR036691">
    <property type="entry name" value="Endo/exonu/phosph_ase_sf"/>
</dbReference>
<dbReference type="EMBL" id="CADCXW020000344">
    <property type="protein sequence ID" value="CAD1577202.1"/>
    <property type="molecule type" value="Genomic_DNA"/>
</dbReference>
<dbReference type="Gene3D" id="3.60.10.10">
    <property type="entry name" value="Endonuclease/exonuclease/phosphatase"/>
    <property type="match status" value="1"/>
</dbReference>
<evidence type="ECO:0008006" key="2">
    <source>
        <dbReference type="Google" id="ProtNLM"/>
    </source>
</evidence>
<gene>
    <name evidence="1" type="ORF">BBRV_LOCUS110018</name>
</gene>